<dbReference type="InterPro" id="IPR043129">
    <property type="entry name" value="ATPase_NBD"/>
</dbReference>
<dbReference type="GO" id="GO:0016301">
    <property type="term" value="F:kinase activity"/>
    <property type="evidence" value="ECO:0007669"/>
    <property type="project" value="UniProtKB-KW"/>
</dbReference>
<keyword evidence="7" id="KW-1185">Reference proteome</keyword>
<dbReference type="InterPro" id="IPR050406">
    <property type="entry name" value="FGGY_Carb_Kinase"/>
</dbReference>
<evidence type="ECO:0000256" key="4">
    <source>
        <dbReference type="ARBA" id="ARBA00022777"/>
    </source>
</evidence>
<keyword evidence="4 6" id="KW-0418">Kinase</keyword>
<dbReference type="RefSeq" id="WP_265333884.1">
    <property type="nucleotide sequence ID" value="NZ_WHPC01000079.1"/>
</dbReference>
<keyword evidence="3" id="KW-0808">Transferase</keyword>
<dbReference type="Gene3D" id="3.30.420.40">
    <property type="match status" value="1"/>
</dbReference>
<comment type="similarity">
    <text evidence="1">Belongs to the FGGY kinase family.</text>
</comment>
<accession>A0A6N7EPG2</accession>
<dbReference type="PANTHER" id="PTHR43095:SF5">
    <property type="entry name" value="XYLULOSE KINASE"/>
    <property type="match status" value="1"/>
</dbReference>
<evidence type="ECO:0000256" key="1">
    <source>
        <dbReference type="ARBA" id="ARBA00009156"/>
    </source>
</evidence>
<reference evidence="6 7" key="1">
    <citation type="submission" date="2019-10" db="EMBL/GenBank/DDBJ databases">
        <title>Georgenia wutianyii sp. nov. and Georgenia yuyongxinii sp. nov. isolated from plateau pika (Ochotona curzoniae) in the Qinghai-Tibet plateau of China.</title>
        <authorList>
            <person name="Tian Z."/>
        </authorList>
    </citation>
    <scope>NUCLEOTIDE SEQUENCE [LARGE SCALE GENOMIC DNA]</scope>
    <source>
        <strain evidence="6 7">JCM 19765</strain>
    </source>
</reference>
<gene>
    <name evidence="6" type="ORF">GB881_15400</name>
</gene>
<keyword evidence="2" id="KW-0119">Carbohydrate metabolism</keyword>
<evidence type="ECO:0000256" key="3">
    <source>
        <dbReference type="ARBA" id="ARBA00022679"/>
    </source>
</evidence>
<comment type="caution">
    <text evidence="6">The sequence shown here is derived from an EMBL/GenBank/DDBJ whole genome shotgun (WGS) entry which is preliminary data.</text>
</comment>
<evidence type="ECO:0000313" key="7">
    <source>
        <dbReference type="Proteomes" id="UP000437709"/>
    </source>
</evidence>
<feature type="non-terminal residue" evidence="6">
    <location>
        <position position="119"/>
    </location>
</feature>
<dbReference type="AlphaFoldDB" id="A0A6N7EPG2"/>
<organism evidence="6 7">
    <name type="scientific">Georgenia subflava</name>
    <dbReference type="NCBI Taxonomy" id="1622177"/>
    <lineage>
        <taxon>Bacteria</taxon>
        <taxon>Bacillati</taxon>
        <taxon>Actinomycetota</taxon>
        <taxon>Actinomycetes</taxon>
        <taxon>Micrococcales</taxon>
        <taxon>Bogoriellaceae</taxon>
        <taxon>Georgenia</taxon>
    </lineage>
</organism>
<dbReference type="PANTHER" id="PTHR43095">
    <property type="entry name" value="SUGAR KINASE"/>
    <property type="match status" value="1"/>
</dbReference>
<dbReference type="SUPFAM" id="SSF53067">
    <property type="entry name" value="Actin-like ATPase domain"/>
    <property type="match status" value="1"/>
</dbReference>
<keyword evidence="2" id="KW-0859">Xylose metabolism</keyword>
<dbReference type="GO" id="GO:0042732">
    <property type="term" value="P:D-xylose metabolic process"/>
    <property type="evidence" value="ECO:0007669"/>
    <property type="project" value="UniProtKB-KW"/>
</dbReference>
<dbReference type="EMBL" id="WHPC01000079">
    <property type="protein sequence ID" value="MPV38405.1"/>
    <property type="molecule type" value="Genomic_DNA"/>
</dbReference>
<dbReference type="Proteomes" id="UP000437709">
    <property type="component" value="Unassembled WGS sequence"/>
</dbReference>
<evidence type="ECO:0000313" key="6">
    <source>
        <dbReference type="EMBL" id="MPV38405.1"/>
    </source>
</evidence>
<evidence type="ECO:0000256" key="2">
    <source>
        <dbReference type="ARBA" id="ARBA00022629"/>
    </source>
</evidence>
<name>A0A6N7EPG2_9MICO</name>
<sequence>MSAQLVAGIDSSTQSCKVVIRDAATGALRRFGQAPHPGGTEVDPAAWWDALQAAVAAAGGLDDVAAVSVGGQQHGMVALDHDGAVIRPALLWNDTRSAGAAADLVADLGRAESGDPTAG</sequence>
<dbReference type="InterPro" id="IPR018484">
    <property type="entry name" value="FGGY_N"/>
</dbReference>
<evidence type="ECO:0000259" key="5">
    <source>
        <dbReference type="Pfam" id="PF00370"/>
    </source>
</evidence>
<protein>
    <submittedName>
        <fullName evidence="6">Xylulose kinase</fullName>
    </submittedName>
</protein>
<feature type="domain" description="Carbohydrate kinase FGGY N-terminal" evidence="5">
    <location>
        <begin position="6"/>
        <end position="107"/>
    </location>
</feature>
<dbReference type="Pfam" id="PF00370">
    <property type="entry name" value="FGGY_N"/>
    <property type="match status" value="1"/>
</dbReference>
<proteinExistence type="inferred from homology"/>